<dbReference type="OrthoDB" id="9771846at2"/>
<dbReference type="Gene3D" id="3.40.50.150">
    <property type="entry name" value="Vaccinia Virus protein VP39"/>
    <property type="match status" value="1"/>
</dbReference>
<evidence type="ECO:0000313" key="3">
    <source>
        <dbReference type="EMBL" id="SIT18459.1"/>
    </source>
</evidence>
<dbReference type="PANTHER" id="PTHR34136:SF1">
    <property type="entry name" value="UDP-N-ACETYL-D-MANNOSAMINURONIC ACID TRANSFERASE"/>
    <property type="match status" value="1"/>
</dbReference>
<dbReference type="CDD" id="cd06533">
    <property type="entry name" value="Glyco_transf_WecG_TagA"/>
    <property type="match status" value="1"/>
</dbReference>
<dbReference type="GO" id="GO:0016758">
    <property type="term" value="F:hexosyltransferase activity"/>
    <property type="evidence" value="ECO:0007669"/>
    <property type="project" value="TreeGrafter"/>
</dbReference>
<dbReference type="InterPro" id="IPR029063">
    <property type="entry name" value="SAM-dependent_MTases_sf"/>
</dbReference>
<proteinExistence type="predicted"/>
<name>A0A1N7Q6V7_9PROT</name>
<dbReference type="Pfam" id="PF03808">
    <property type="entry name" value="Glyco_tran_WecG"/>
    <property type="match status" value="1"/>
</dbReference>
<keyword evidence="1" id="KW-0328">Glycosyltransferase</keyword>
<sequence>MNRAGDQAGLMGGLCRLCGTSTGQAGQGWVTCGTCGAVYRDPVPLAQPGQPRAENEQRLPQRAWRRALALAADLPAKPRILDAAPAGGALLAALATLCPQAILIRGDALPWAEVVAAGPFDLILLMDSLDVVPEPLSLVRQLARVLAPQGRLVIEVSDGEADSLLRLTSASLGWALNAAGLRGIPAKAGQARLAGHLWQEAVRDAESHDSSQGGRSLVDLPHRLPSRPGVEWDRLLSSEDQRAFYWGIPFETHWTMASLVAAGVEAMRTRRFFRVADLNVAKVVEAWGDADFRHALLTADAAVVDGMGVLWGLQWLGNEVRERTTGVDLLTVVMARCAEQGWRPYLIGARAEVMERAVQCLRLRHPALQIAGWHDGYFSAGQDQEVAQQAAASGADCLIVALPYPRQDLFLEKIHRQTGIPFAFGVGGSLDVLVGDRRRAPLWVQKCGMEWFYRLMQEPARLGPRYVSTNSRFLWALCRLRLARRTG</sequence>
<dbReference type="Proteomes" id="UP000185678">
    <property type="component" value="Unassembled WGS sequence"/>
</dbReference>
<evidence type="ECO:0000313" key="4">
    <source>
        <dbReference type="Proteomes" id="UP000185678"/>
    </source>
</evidence>
<dbReference type="NCBIfam" id="TIGR00696">
    <property type="entry name" value="wecG_tagA_cpsF"/>
    <property type="match status" value="1"/>
</dbReference>
<dbReference type="AlphaFoldDB" id="A0A1N7Q6V7"/>
<organism evidence="3 4">
    <name type="scientific">Insolitispirillum peregrinum</name>
    <dbReference type="NCBI Taxonomy" id="80876"/>
    <lineage>
        <taxon>Bacteria</taxon>
        <taxon>Pseudomonadati</taxon>
        <taxon>Pseudomonadota</taxon>
        <taxon>Alphaproteobacteria</taxon>
        <taxon>Rhodospirillales</taxon>
        <taxon>Novispirillaceae</taxon>
        <taxon>Insolitispirillum</taxon>
    </lineage>
</organism>
<gene>
    <name evidence="3" type="ORF">SAMN05421779_11127</name>
</gene>
<dbReference type="InterPro" id="IPR004629">
    <property type="entry name" value="WecG_TagA_CpsF"/>
</dbReference>
<accession>A0A1N7Q6V7</accession>
<dbReference type="RefSeq" id="WP_076402034.1">
    <property type="nucleotide sequence ID" value="NZ_FTOA01000011.1"/>
</dbReference>
<evidence type="ECO:0000256" key="2">
    <source>
        <dbReference type="ARBA" id="ARBA00022679"/>
    </source>
</evidence>
<dbReference type="PANTHER" id="PTHR34136">
    <property type="match status" value="1"/>
</dbReference>
<evidence type="ECO:0000256" key="1">
    <source>
        <dbReference type="ARBA" id="ARBA00022676"/>
    </source>
</evidence>
<protein>
    <submittedName>
        <fullName evidence="3">N-acetylglucosaminyldiphosphoundecaprenol N-acetyl-beta-D-mannosaminyltransferase</fullName>
    </submittedName>
</protein>
<keyword evidence="2 3" id="KW-0808">Transferase</keyword>
<dbReference type="SUPFAM" id="SSF53335">
    <property type="entry name" value="S-adenosyl-L-methionine-dependent methyltransferases"/>
    <property type="match status" value="1"/>
</dbReference>
<dbReference type="EMBL" id="FTOA01000011">
    <property type="protein sequence ID" value="SIT18459.1"/>
    <property type="molecule type" value="Genomic_DNA"/>
</dbReference>
<keyword evidence="4" id="KW-1185">Reference proteome</keyword>
<reference evidence="3 4" key="1">
    <citation type="submission" date="2017-01" db="EMBL/GenBank/DDBJ databases">
        <authorList>
            <person name="Mah S.A."/>
            <person name="Swanson W.J."/>
            <person name="Moy G.W."/>
            <person name="Vacquier V.D."/>
        </authorList>
    </citation>
    <scope>NUCLEOTIDE SEQUENCE [LARGE SCALE GENOMIC DNA]</scope>
    <source>
        <strain evidence="3 4">DSM 11589</strain>
    </source>
</reference>
<dbReference type="Pfam" id="PF13489">
    <property type="entry name" value="Methyltransf_23"/>
    <property type="match status" value="1"/>
</dbReference>
<dbReference type="STRING" id="80876.SAMN05421779_11127"/>